<dbReference type="SMART" id="SM00895">
    <property type="entry name" value="FCD"/>
    <property type="match status" value="1"/>
</dbReference>
<dbReference type="RefSeq" id="WP_076444505.1">
    <property type="nucleotide sequence ID" value="NZ_FTOQ01000001.1"/>
</dbReference>
<accession>A0A1N7K377</accession>
<keyword evidence="3" id="KW-0804">Transcription</keyword>
<dbReference type="SUPFAM" id="SSF48008">
    <property type="entry name" value="GntR ligand-binding domain-like"/>
    <property type="match status" value="1"/>
</dbReference>
<keyword evidence="2" id="KW-0238">DNA-binding</keyword>
<reference evidence="6" key="1">
    <citation type="submission" date="2017-01" db="EMBL/GenBank/DDBJ databases">
        <authorList>
            <person name="Varghese N."/>
            <person name="Submissions S."/>
        </authorList>
    </citation>
    <scope>NUCLEOTIDE SEQUENCE [LARGE SCALE GENOMIC DNA]</scope>
    <source>
        <strain evidence="6">DSM 29430</strain>
    </source>
</reference>
<dbReference type="PANTHER" id="PTHR43537">
    <property type="entry name" value="TRANSCRIPTIONAL REGULATOR, GNTR FAMILY"/>
    <property type="match status" value="1"/>
</dbReference>
<dbReference type="PANTHER" id="PTHR43537:SF39">
    <property type="entry name" value="HTH-TYPE TRANSCRIPTIONAL REGULATOR MCBR"/>
    <property type="match status" value="1"/>
</dbReference>
<feature type="domain" description="HTH gntR-type" evidence="4">
    <location>
        <begin position="19"/>
        <end position="86"/>
    </location>
</feature>
<dbReference type="AlphaFoldDB" id="A0A1N7K377"/>
<dbReference type="SUPFAM" id="SSF46785">
    <property type="entry name" value="Winged helix' DNA-binding domain"/>
    <property type="match status" value="1"/>
</dbReference>
<sequence>MSRFTAQLSRDAEPEAAGLPAHERVYRQLRDMILFGALAPGQPVTIQGLTETLEAGMTPVREALRRLTAEGALDFQGNRRIAVPVLDARAVEELTLARLALEPELARRAALRIDADGIATLAEADSALDAAIAAGDITGYLTGNHHFHALLNGHADAPILTGLVDGLWLRFGPSLRVVCGRLGTQGLPDRHKDLLAALGEGAAEAAADAMAEDVRQGMEQIALGLAPAARSS</sequence>
<evidence type="ECO:0000313" key="5">
    <source>
        <dbReference type="EMBL" id="SIS56019.1"/>
    </source>
</evidence>
<dbReference type="EMBL" id="FTOQ01000001">
    <property type="protein sequence ID" value="SIS56019.1"/>
    <property type="molecule type" value="Genomic_DNA"/>
</dbReference>
<evidence type="ECO:0000313" key="6">
    <source>
        <dbReference type="Proteomes" id="UP000186684"/>
    </source>
</evidence>
<dbReference type="SMART" id="SM00345">
    <property type="entry name" value="HTH_GNTR"/>
    <property type="match status" value="1"/>
</dbReference>
<proteinExistence type="predicted"/>
<dbReference type="InterPro" id="IPR036390">
    <property type="entry name" value="WH_DNA-bd_sf"/>
</dbReference>
<evidence type="ECO:0000256" key="3">
    <source>
        <dbReference type="ARBA" id="ARBA00023163"/>
    </source>
</evidence>
<dbReference type="OrthoDB" id="9815654at2"/>
<dbReference type="Gene3D" id="1.10.10.10">
    <property type="entry name" value="Winged helix-like DNA-binding domain superfamily/Winged helix DNA-binding domain"/>
    <property type="match status" value="1"/>
</dbReference>
<protein>
    <submittedName>
        <fullName evidence="5">Transcriptional regulator, GntR family</fullName>
    </submittedName>
</protein>
<dbReference type="Proteomes" id="UP000186684">
    <property type="component" value="Unassembled WGS sequence"/>
</dbReference>
<dbReference type="Gene3D" id="1.20.120.530">
    <property type="entry name" value="GntR ligand-binding domain-like"/>
    <property type="match status" value="1"/>
</dbReference>
<keyword evidence="6" id="KW-1185">Reference proteome</keyword>
<dbReference type="GO" id="GO:0003700">
    <property type="term" value="F:DNA-binding transcription factor activity"/>
    <property type="evidence" value="ECO:0007669"/>
    <property type="project" value="InterPro"/>
</dbReference>
<dbReference type="InterPro" id="IPR011711">
    <property type="entry name" value="GntR_C"/>
</dbReference>
<evidence type="ECO:0000259" key="4">
    <source>
        <dbReference type="PROSITE" id="PS50949"/>
    </source>
</evidence>
<dbReference type="PROSITE" id="PS50949">
    <property type="entry name" value="HTH_GNTR"/>
    <property type="match status" value="1"/>
</dbReference>
<dbReference type="GO" id="GO:0003677">
    <property type="term" value="F:DNA binding"/>
    <property type="evidence" value="ECO:0007669"/>
    <property type="project" value="UniProtKB-KW"/>
</dbReference>
<gene>
    <name evidence="5" type="ORF">SAMN05421759_101424</name>
</gene>
<dbReference type="Pfam" id="PF07729">
    <property type="entry name" value="FCD"/>
    <property type="match status" value="1"/>
</dbReference>
<dbReference type="Pfam" id="PF00392">
    <property type="entry name" value="GntR"/>
    <property type="match status" value="1"/>
</dbReference>
<dbReference type="InterPro" id="IPR036388">
    <property type="entry name" value="WH-like_DNA-bd_sf"/>
</dbReference>
<organism evidence="5 6">
    <name type="scientific">Roseivivax lentus</name>
    <dbReference type="NCBI Taxonomy" id="633194"/>
    <lineage>
        <taxon>Bacteria</taxon>
        <taxon>Pseudomonadati</taxon>
        <taxon>Pseudomonadota</taxon>
        <taxon>Alphaproteobacteria</taxon>
        <taxon>Rhodobacterales</taxon>
        <taxon>Roseobacteraceae</taxon>
        <taxon>Roseivivax</taxon>
    </lineage>
</organism>
<evidence type="ECO:0000256" key="2">
    <source>
        <dbReference type="ARBA" id="ARBA00023125"/>
    </source>
</evidence>
<keyword evidence="1" id="KW-0805">Transcription regulation</keyword>
<name>A0A1N7K377_9RHOB</name>
<dbReference type="InterPro" id="IPR008920">
    <property type="entry name" value="TF_FadR/GntR_C"/>
</dbReference>
<evidence type="ECO:0000256" key="1">
    <source>
        <dbReference type="ARBA" id="ARBA00023015"/>
    </source>
</evidence>
<dbReference type="InterPro" id="IPR000524">
    <property type="entry name" value="Tscrpt_reg_HTH_GntR"/>
</dbReference>
<dbReference type="STRING" id="633194.SAMN05421759_101424"/>